<feature type="region of interest" description="Disordered" evidence="4">
    <location>
        <begin position="1"/>
        <end position="25"/>
    </location>
</feature>
<dbReference type="RefSeq" id="WP_179767070.1">
    <property type="nucleotide sequence ID" value="NZ_JACCFO010000001.1"/>
</dbReference>
<dbReference type="EMBL" id="JACCFO010000001">
    <property type="protein sequence ID" value="NYI95574.1"/>
    <property type="molecule type" value="Genomic_DNA"/>
</dbReference>
<dbReference type="PANTHER" id="PTHR30136">
    <property type="entry name" value="HELIX-TURN-HELIX TRANSCRIPTIONAL REGULATOR, ICLR FAMILY"/>
    <property type="match status" value="1"/>
</dbReference>
<feature type="compositionally biased region" description="Low complexity" evidence="4">
    <location>
        <begin position="1"/>
        <end position="24"/>
    </location>
</feature>
<dbReference type="Gene3D" id="3.30.450.40">
    <property type="match status" value="2"/>
</dbReference>
<dbReference type="SUPFAM" id="SSF55781">
    <property type="entry name" value="GAF domain-like"/>
    <property type="match status" value="1"/>
</dbReference>
<dbReference type="InterPro" id="IPR005471">
    <property type="entry name" value="Tscrpt_reg_IclR_N"/>
</dbReference>
<dbReference type="SMART" id="SM00346">
    <property type="entry name" value="HTH_ICLR"/>
    <property type="match status" value="1"/>
</dbReference>
<comment type="caution">
    <text evidence="7">The sequence shown here is derived from an EMBL/GenBank/DDBJ whole genome shotgun (WGS) entry which is preliminary data.</text>
</comment>
<evidence type="ECO:0000256" key="1">
    <source>
        <dbReference type="ARBA" id="ARBA00023015"/>
    </source>
</evidence>
<dbReference type="SUPFAM" id="SSF46785">
    <property type="entry name" value="Winged helix' DNA-binding domain"/>
    <property type="match status" value="1"/>
</dbReference>
<dbReference type="AlphaFoldDB" id="A0A853BLK2"/>
<dbReference type="Pfam" id="PF01614">
    <property type="entry name" value="IclR_C"/>
    <property type="match status" value="1"/>
</dbReference>
<dbReference type="InterPro" id="IPR050707">
    <property type="entry name" value="HTH_MetabolicPath_Reg"/>
</dbReference>
<protein>
    <submittedName>
        <fullName evidence="7">DNA-binding IclR family transcriptional regulator</fullName>
    </submittedName>
</protein>
<dbReference type="PROSITE" id="PS51078">
    <property type="entry name" value="ICLR_ED"/>
    <property type="match status" value="1"/>
</dbReference>
<dbReference type="Proteomes" id="UP000575985">
    <property type="component" value="Unassembled WGS sequence"/>
</dbReference>
<proteinExistence type="predicted"/>
<keyword evidence="3" id="KW-0804">Transcription</keyword>
<dbReference type="InterPro" id="IPR036388">
    <property type="entry name" value="WH-like_DNA-bd_sf"/>
</dbReference>
<dbReference type="Gene3D" id="1.10.10.10">
    <property type="entry name" value="Winged helix-like DNA-binding domain superfamily/Winged helix DNA-binding domain"/>
    <property type="match status" value="1"/>
</dbReference>
<evidence type="ECO:0000259" key="6">
    <source>
        <dbReference type="PROSITE" id="PS51078"/>
    </source>
</evidence>
<name>A0A853BLK2_9ACTN</name>
<dbReference type="GO" id="GO:0003700">
    <property type="term" value="F:DNA-binding transcription factor activity"/>
    <property type="evidence" value="ECO:0007669"/>
    <property type="project" value="TreeGrafter"/>
</dbReference>
<accession>A0A853BLK2</accession>
<evidence type="ECO:0000313" key="8">
    <source>
        <dbReference type="Proteomes" id="UP000575985"/>
    </source>
</evidence>
<feature type="domain" description="HTH iclR-type" evidence="5">
    <location>
        <begin position="24"/>
        <end position="85"/>
    </location>
</feature>
<keyword evidence="8" id="KW-1185">Reference proteome</keyword>
<evidence type="ECO:0000313" key="7">
    <source>
        <dbReference type="EMBL" id="NYI95574.1"/>
    </source>
</evidence>
<reference evidence="7 8" key="1">
    <citation type="submission" date="2020-07" db="EMBL/GenBank/DDBJ databases">
        <title>Sequencing the genomes of 1000 actinobacteria strains.</title>
        <authorList>
            <person name="Klenk H.-P."/>
        </authorList>
    </citation>
    <scope>NUCLEOTIDE SEQUENCE [LARGE SCALE GENOMIC DNA]</scope>
    <source>
        <strain evidence="7 8">DSM 45927</strain>
    </source>
</reference>
<dbReference type="GO" id="GO:0003677">
    <property type="term" value="F:DNA binding"/>
    <property type="evidence" value="ECO:0007669"/>
    <property type="project" value="UniProtKB-KW"/>
</dbReference>
<dbReference type="InterPro" id="IPR029016">
    <property type="entry name" value="GAF-like_dom_sf"/>
</dbReference>
<keyword evidence="2 7" id="KW-0238">DNA-binding</keyword>
<evidence type="ECO:0000259" key="5">
    <source>
        <dbReference type="PROSITE" id="PS51077"/>
    </source>
</evidence>
<gene>
    <name evidence="7" type="ORF">HNR12_001851</name>
</gene>
<evidence type="ECO:0000256" key="4">
    <source>
        <dbReference type="SAM" id="MobiDB-lite"/>
    </source>
</evidence>
<sequence>MTEDTTAPAGGPPARSGAAAGTRSQTLDRGIRALELLHRAGRPMSIAELARGLAVHRSIIYRILRTLEDHRLVARTPDGAYELGLGLPVLARGVSHDLQSAALPVLSALADDAAMTAFLVVPSGAEAITLTSVEPRLAPAHVAYAPGVRHPLDRGAPGIALLAAGPPRPGERPEVAEARARGWAYSRDEVLAGMSSVAAPVAAPSSRQGVAAVAVIYVEGAHGDDDTDRAALAERVRAAAKEIAADLP</sequence>
<organism evidence="7 8">
    <name type="scientific">Streptomonospora nanhaiensis</name>
    <dbReference type="NCBI Taxonomy" id="1323731"/>
    <lineage>
        <taxon>Bacteria</taxon>
        <taxon>Bacillati</taxon>
        <taxon>Actinomycetota</taxon>
        <taxon>Actinomycetes</taxon>
        <taxon>Streptosporangiales</taxon>
        <taxon>Nocardiopsidaceae</taxon>
        <taxon>Streptomonospora</taxon>
    </lineage>
</organism>
<evidence type="ECO:0000256" key="3">
    <source>
        <dbReference type="ARBA" id="ARBA00023163"/>
    </source>
</evidence>
<keyword evidence="1" id="KW-0805">Transcription regulation</keyword>
<evidence type="ECO:0000256" key="2">
    <source>
        <dbReference type="ARBA" id="ARBA00023125"/>
    </source>
</evidence>
<dbReference type="InterPro" id="IPR036390">
    <property type="entry name" value="WH_DNA-bd_sf"/>
</dbReference>
<dbReference type="GO" id="GO:0045892">
    <property type="term" value="P:negative regulation of DNA-templated transcription"/>
    <property type="evidence" value="ECO:0007669"/>
    <property type="project" value="TreeGrafter"/>
</dbReference>
<dbReference type="InterPro" id="IPR014757">
    <property type="entry name" value="Tscrpt_reg_IclR_C"/>
</dbReference>
<dbReference type="Pfam" id="PF09339">
    <property type="entry name" value="HTH_IclR"/>
    <property type="match status" value="1"/>
</dbReference>
<dbReference type="PANTHER" id="PTHR30136:SF24">
    <property type="entry name" value="HTH-TYPE TRANSCRIPTIONAL REPRESSOR ALLR"/>
    <property type="match status" value="1"/>
</dbReference>
<feature type="domain" description="IclR-ED" evidence="6">
    <location>
        <begin position="81"/>
        <end position="248"/>
    </location>
</feature>
<dbReference type="PROSITE" id="PS51077">
    <property type="entry name" value="HTH_ICLR"/>
    <property type="match status" value="1"/>
</dbReference>